<sequence length="393" mass="43370">MERRKFLQMATTYTGGLLLLPDFLSAAGNLSSENMDLANDNIVVFVQLTGGNDGLNTFVPYENSLYYDYRPNIGISADQLINKSNGLGWNPALEGLAQITQNGHFSLIQNVGYPNPNRSHFRSMEIWQTASDAKQNLSRGWLGRFLEIHDHDNPISAINVASTDNLALASDAVNSITIKDPRVLAKNKIAASNLVLSENPQLDFARKIAYSSTHGMAEIQAALNKSKNTLFHYENNYISKNLKWISRMIKGGLAAKVYYTSLGGFDTHENQREVHQRVLKGVNDGIFSFYSDLKNANLLDRVTIVVFSEFGRRVKDNGSGTDHGTAAPLMVIGGKNQGKIIGKNPDLANLDSGGDLIYDIDFRSVYASILEDKFGFDARKIGIKQPKLSGLFV</sequence>
<dbReference type="PANTHER" id="PTHR43737">
    <property type="entry name" value="BLL7424 PROTEIN"/>
    <property type="match status" value="1"/>
</dbReference>
<dbReference type="AlphaFoldDB" id="A0A1I1H6L7"/>
<dbReference type="STRING" id="927664.SAMN05421780_103231"/>
<dbReference type="OrthoDB" id="9779968at2"/>
<protein>
    <submittedName>
        <fullName evidence="1">Uncharacterized conserved protein, DUF1501 family</fullName>
    </submittedName>
</protein>
<proteinExistence type="predicted"/>
<evidence type="ECO:0000313" key="1">
    <source>
        <dbReference type="EMBL" id="SFC19604.1"/>
    </source>
</evidence>
<name>A0A1I1H6L7_9BACT</name>
<dbReference type="Proteomes" id="UP000199514">
    <property type="component" value="Unassembled WGS sequence"/>
</dbReference>
<dbReference type="Pfam" id="PF07394">
    <property type="entry name" value="DUF1501"/>
    <property type="match status" value="1"/>
</dbReference>
<dbReference type="EMBL" id="FOLE01000003">
    <property type="protein sequence ID" value="SFC19604.1"/>
    <property type="molecule type" value="Genomic_DNA"/>
</dbReference>
<reference evidence="1 2" key="1">
    <citation type="submission" date="2016-10" db="EMBL/GenBank/DDBJ databases">
        <authorList>
            <person name="de Groot N.N."/>
        </authorList>
    </citation>
    <scope>NUCLEOTIDE SEQUENCE [LARGE SCALE GENOMIC DNA]</scope>
    <source>
        <strain evidence="1 2">DSM 6793</strain>
    </source>
</reference>
<gene>
    <name evidence="1" type="ORF">SAMN05421780_103231</name>
</gene>
<dbReference type="PANTHER" id="PTHR43737:SF1">
    <property type="entry name" value="DUF1501 DOMAIN-CONTAINING PROTEIN"/>
    <property type="match status" value="1"/>
</dbReference>
<dbReference type="RefSeq" id="WP_091510196.1">
    <property type="nucleotide sequence ID" value="NZ_FOLE01000003.1"/>
</dbReference>
<evidence type="ECO:0000313" key="2">
    <source>
        <dbReference type="Proteomes" id="UP000199514"/>
    </source>
</evidence>
<dbReference type="InterPro" id="IPR010869">
    <property type="entry name" value="DUF1501"/>
</dbReference>
<accession>A0A1I1H6L7</accession>
<organism evidence="1 2">
    <name type="scientific">Flexibacter flexilis DSM 6793</name>
    <dbReference type="NCBI Taxonomy" id="927664"/>
    <lineage>
        <taxon>Bacteria</taxon>
        <taxon>Pseudomonadati</taxon>
        <taxon>Bacteroidota</taxon>
        <taxon>Cytophagia</taxon>
        <taxon>Cytophagales</taxon>
        <taxon>Flexibacteraceae</taxon>
        <taxon>Flexibacter</taxon>
    </lineage>
</organism>
<keyword evidence="2" id="KW-1185">Reference proteome</keyword>